<dbReference type="GO" id="GO:0098797">
    <property type="term" value="C:plasma membrane protein complex"/>
    <property type="evidence" value="ECO:0007669"/>
    <property type="project" value="TreeGrafter"/>
</dbReference>
<name>A0A081BWJ7_VECG1</name>
<dbReference type="Proteomes" id="UP000030661">
    <property type="component" value="Unassembled WGS sequence"/>
</dbReference>
<evidence type="ECO:0000256" key="4">
    <source>
        <dbReference type="ARBA" id="ARBA00022692"/>
    </source>
</evidence>
<evidence type="ECO:0000256" key="3">
    <source>
        <dbReference type="ARBA" id="ARBA00022475"/>
    </source>
</evidence>
<dbReference type="Pfam" id="PF12704">
    <property type="entry name" value="MacB_PCD"/>
    <property type="match status" value="1"/>
</dbReference>
<dbReference type="HOGENOM" id="CLU_000604_8_6_0"/>
<proteinExistence type="inferred from homology"/>
<dbReference type="eggNOG" id="COG4591">
    <property type="taxonomic scope" value="Bacteria"/>
</dbReference>
<dbReference type="STRING" id="1499967.U27_03665"/>
<feature type="transmembrane region" description="Helical" evidence="7">
    <location>
        <begin position="20"/>
        <end position="40"/>
    </location>
</feature>
<dbReference type="PANTHER" id="PTHR30489:SF0">
    <property type="entry name" value="LIPOPROTEIN-RELEASING SYSTEM TRANSMEMBRANE PROTEIN LOLE"/>
    <property type="match status" value="1"/>
</dbReference>
<dbReference type="PANTHER" id="PTHR30489">
    <property type="entry name" value="LIPOPROTEIN-RELEASING SYSTEM TRANSMEMBRANE PROTEIN LOLE"/>
    <property type="match status" value="1"/>
</dbReference>
<dbReference type="AlphaFoldDB" id="A0A081BWJ7"/>
<evidence type="ECO:0000259" key="9">
    <source>
        <dbReference type="Pfam" id="PF12704"/>
    </source>
</evidence>
<evidence type="ECO:0000259" key="8">
    <source>
        <dbReference type="Pfam" id="PF02687"/>
    </source>
</evidence>
<feature type="domain" description="ABC3 transporter permease C-terminal" evidence="8">
    <location>
        <begin position="280"/>
        <end position="404"/>
    </location>
</feature>
<dbReference type="Pfam" id="PF02687">
    <property type="entry name" value="FtsX"/>
    <property type="match status" value="1"/>
</dbReference>
<dbReference type="EMBL" id="DF820465">
    <property type="protein sequence ID" value="GAK56702.1"/>
    <property type="molecule type" value="Genomic_DNA"/>
</dbReference>
<keyword evidence="11" id="KW-1185">Reference proteome</keyword>
<sequence>MLAIIKIALRNLYRQKRRTYLTVSIVAFGVVAVLLFTAVADSFKTMMIGQITDSALGHLQIHKKGYVSALESAPLDKTLNENQIKKLQGILDGIPEIEAYSLRLALGGMFSNYAETTNIRVIGIDPDKEQAVSPLLKSRVLEGKFLQRGEILVPDALAKGFESKVGDGVVLIATNVDGSVNGQAFTISGMVESVSGAGSRYGYIHLDDALTLLRMESRQVSEIAIRLKRISDLERVAARLRSELEPVVNKSGQPMFEVHTWKQLSPFFNIARMIDLMALFIQVILIAIVLISILNVMVMAVYERVREIGTIAAIGTLPGKIRALFFCEGLSLGVIGATVGSLVSIAAILAIKYAHLTFAFGRQDRILLNPNVSGMQILITAAIVIGVTIIAVVEPAYKASKLEPIEALRHS</sequence>
<evidence type="ECO:0000313" key="10">
    <source>
        <dbReference type="EMBL" id="GAK56702.1"/>
    </source>
</evidence>
<gene>
    <name evidence="10" type="ORF">U27_03665</name>
</gene>
<dbReference type="InterPro" id="IPR003838">
    <property type="entry name" value="ABC3_permease_C"/>
</dbReference>
<feature type="domain" description="MacB-like periplasmic core" evidence="9">
    <location>
        <begin position="20"/>
        <end position="242"/>
    </location>
</feature>
<keyword evidence="4 7" id="KW-0812">Transmembrane</keyword>
<keyword evidence="3" id="KW-1003">Cell membrane</keyword>
<evidence type="ECO:0000256" key="5">
    <source>
        <dbReference type="ARBA" id="ARBA00022989"/>
    </source>
</evidence>
<reference evidence="10" key="1">
    <citation type="journal article" date="2015" name="PeerJ">
        <title>First genomic representation of candidate bacterial phylum KSB3 points to enhanced environmental sensing as a trigger of wastewater bulking.</title>
        <authorList>
            <person name="Sekiguchi Y."/>
            <person name="Ohashi A."/>
            <person name="Parks D.H."/>
            <person name="Yamauchi T."/>
            <person name="Tyson G.W."/>
            <person name="Hugenholtz P."/>
        </authorList>
    </citation>
    <scope>NUCLEOTIDE SEQUENCE [LARGE SCALE GENOMIC DNA]</scope>
</reference>
<feature type="transmembrane region" description="Helical" evidence="7">
    <location>
        <begin position="276"/>
        <end position="302"/>
    </location>
</feature>
<organism evidence="10">
    <name type="scientific">Vecturithrix granuli</name>
    <dbReference type="NCBI Taxonomy" id="1499967"/>
    <lineage>
        <taxon>Bacteria</taxon>
        <taxon>Candidatus Moduliflexota</taxon>
        <taxon>Candidatus Vecturitrichia</taxon>
        <taxon>Candidatus Vecturitrichales</taxon>
        <taxon>Candidatus Vecturitrichaceae</taxon>
        <taxon>Candidatus Vecturithrix</taxon>
    </lineage>
</organism>
<evidence type="ECO:0000256" key="6">
    <source>
        <dbReference type="ARBA" id="ARBA00023136"/>
    </source>
</evidence>
<feature type="transmembrane region" description="Helical" evidence="7">
    <location>
        <begin position="374"/>
        <end position="393"/>
    </location>
</feature>
<evidence type="ECO:0000313" key="11">
    <source>
        <dbReference type="Proteomes" id="UP000030661"/>
    </source>
</evidence>
<feature type="transmembrane region" description="Helical" evidence="7">
    <location>
        <begin position="323"/>
        <end position="354"/>
    </location>
</feature>
<dbReference type="InterPro" id="IPR025857">
    <property type="entry name" value="MacB_PCD"/>
</dbReference>
<evidence type="ECO:0000256" key="7">
    <source>
        <dbReference type="SAM" id="Phobius"/>
    </source>
</evidence>
<accession>A0A081BWJ7</accession>
<keyword evidence="6 7" id="KW-0472">Membrane</keyword>
<evidence type="ECO:0000256" key="1">
    <source>
        <dbReference type="ARBA" id="ARBA00004651"/>
    </source>
</evidence>
<comment type="subcellular location">
    <subcellularLocation>
        <location evidence="1">Cell membrane</location>
        <topology evidence="1">Multi-pass membrane protein</topology>
    </subcellularLocation>
</comment>
<dbReference type="GO" id="GO:0044874">
    <property type="term" value="P:lipoprotein localization to outer membrane"/>
    <property type="evidence" value="ECO:0007669"/>
    <property type="project" value="TreeGrafter"/>
</dbReference>
<comment type="similarity">
    <text evidence="2">Belongs to the ABC-4 integral membrane protein family. LolC/E subfamily.</text>
</comment>
<evidence type="ECO:0000256" key="2">
    <source>
        <dbReference type="ARBA" id="ARBA00005236"/>
    </source>
</evidence>
<protein>
    <submittedName>
        <fullName evidence="10">ABC-type lipoprotein release transporter, permease component</fullName>
    </submittedName>
</protein>
<dbReference type="InterPro" id="IPR051447">
    <property type="entry name" value="Lipoprotein-release_system"/>
</dbReference>
<keyword evidence="5 7" id="KW-1133">Transmembrane helix</keyword>
<keyword evidence="10" id="KW-0449">Lipoprotein</keyword>